<dbReference type="AlphaFoldDB" id="A0A9E5MN06"/>
<comment type="caution">
    <text evidence="4">The sequence shown here is derived from an EMBL/GenBank/DDBJ whole genome shotgun (WGS) entry which is preliminary data.</text>
</comment>
<dbReference type="InterPro" id="IPR001753">
    <property type="entry name" value="Enoyl-CoA_hydra/iso"/>
</dbReference>
<keyword evidence="2" id="KW-0456">Lyase</keyword>
<gene>
    <name evidence="4" type="ORF">G8770_16865</name>
</gene>
<dbReference type="Proteomes" id="UP000787472">
    <property type="component" value="Unassembled WGS sequence"/>
</dbReference>
<dbReference type="SUPFAM" id="SSF52096">
    <property type="entry name" value="ClpP/crotonase"/>
    <property type="match status" value="1"/>
</dbReference>
<dbReference type="InterPro" id="IPR029045">
    <property type="entry name" value="ClpP/crotonase-like_dom_sf"/>
</dbReference>
<dbReference type="Gene3D" id="3.90.226.10">
    <property type="entry name" value="2-enoyl-CoA Hydratase, Chain A, domain 1"/>
    <property type="match status" value="1"/>
</dbReference>
<evidence type="ECO:0000256" key="1">
    <source>
        <dbReference type="ARBA" id="ARBA00005254"/>
    </source>
</evidence>
<dbReference type="RefSeq" id="WP_167189528.1">
    <property type="nucleotide sequence ID" value="NZ_JAAONZ010000015.1"/>
</dbReference>
<evidence type="ECO:0000313" key="5">
    <source>
        <dbReference type="Proteomes" id="UP000787472"/>
    </source>
</evidence>
<organism evidence="4 5">
    <name type="scientific">Pseudomaricurvus hydrocarbonicus</name>
    <dbReference type="NCBI Taxonomy" id="1470433"/>
    <lineage>
        <taxon>Bacteria</taxon>
        <taxon>Pseudomonadati</taxon>
        <taxon>Pseudomonadota</taxon>
        <taxon>Gammaproteobacteria</taxon>
        <taxon>Cellvibrionales</taxon>
        <taxon>Cellvibrionaceae</taxon>
        <taxon>Pseudomaricurvus</taxon>
    </lineage>
</organism>
<dbReference type="PANTHER" id="PTHR11941:SF127">
    <property type="entry name" value="ENOYL-COA HYDRATASE ECHA18 (ENOYL HYDRASE) (UNSATURATED ACYL-COA HYDRATASE) (CROTONASE)-RELATED"/>
    <property type="match status" value="1"/>
</dbReference>
<dbReference type="Gene3D" id="1.10.12.10">
    <property type="entry name" value="Lyase 2-enoyl-coa Hydratase, Chain A, domain 2"/>
    <property type="match status" value="1"/>
</dbReference>
<accession>A0A9E5MN06</accession>
<evidence type="ECO:0000313" key="4">
    <source>
        <dbReference type="EMBL" id="NHO67222.1"/>
    </source>
</evidence>
<name>A0A9E5MN06_9GAMM</name>
<dbReference type="GO" id="GO:0006635">
    <property type="term" value="P:fatty acid beta-oxidation"/>
    <property type="evidence" value="ECO:0007669"/>
    <property type="project" value="TreeGrafter"/>
</dbReference>
<dbReference type="PANTHER" id="PTHR11941">
    <property type="entry name" value="ENOYL-COA HYDRATASE-RELATED"/>
    <property type="match status" value="1"/>
</dbReference>
<protein>
    <submittedName>
        <fullName evidence="4">Enoyl-CoA hydratase/isomerase family protein</fullName>
    </submittedName>
</protein>
<dbReference type="CDD" id="cd06558">
    <property type="entry name" value="crotonase-like"/>
    <property type="match status" value="1"/>
</dbReference>
<dbReference type="InterPro" id="IPR014748">
    <property type="entry name" value="Enoyl-CoA_hydra_C"/>
</dbReference>
<sequence>MSGAIKTHIENHIAWLTIDHEAKRNALTQVMWRSLDEALKHLQQLPEVRVLVVRGAGDQAFSAGADIKEFTEMVSAPDKLASNNRLIQQAQQSLQTFTKPTIAMIHGACVGGGCGLALACDFRLAASSARFAITPAKLGLLYSKADTRRLYNLVGPAACRELLFTGTSIDADKALRVGLVNEVHEQNTLLDRVTRFAGELATASQYSLRGIKQLLASLEGHGNLDDDQLQGLFDDAFNGEDCREGCQAFLQKRPPQFTYS</sequence>
<dbReference type="InterPro" id="IPR018376">
    <property type="entry name" value="Enoyl-CoA_hyd/isom_CS"/>
</dbReference>
<reference evidence="4" key="1">
    <citation type="submission" date="2020-03" db="EMBL/GenBank/DDBJ databases">
        <authorList>
            <person name="Guo F."/>
        </authorList>
    </citation>
    <scope>NUCLEOTIDE SEQUENCE</scope>
    <source>
        <strain evidence="4">JCM 30134</strain>
    </source>
</reference>
<evidence type="ECO:0000256" key="3">
    <source>
        <dbReference type="RuleBase" id="RU003707"/>
    </source>
</evidence>
<dbReference type="EMBL" id="JAAONZ010000015">
    <property type="protein sequence ID" value="NHO67222.1"/>
    <property type="molecule type" value="Genomic_DNA"/>
</dbReference>
<keyword evidence="5" id="KW-1185">Reference proteome</keyword>
<dbReference type="PROSITE" id="PS00166">
    <property type="entry name" value="ENOYL_COA_HYDRATASE"/>
    <property type="match status" value="1"/>
</dbReference>
<dbReference type="GO" id="GO:0016829">
    <property type="term" value="F:lyase activity"/>
    <property type="evidence" value="ECO:0007669"/>
    <property type="project" value="UniProtKB-KW"/>
</dbReference>
<proteinExistence type="inferred from homology"/>
<comment type="similarity">
    <text evidence="1 3">Belongs to the enoyl-CoA hydratase/isomerase family.</text>
</comment>
<evidence type="ECO:0000256" key="2">
    <source>
        <dbReference type="ARBA" id="ARBA00023239"/>
    </source>
</evidence>
<dbReference type="Pfam" id="PF00378">
    <property type="entry name" value="ECH_1"/>
    <property type="match status" value="1"/>
</dbReference>